<protein>
    <submittedName>
        <fullName evidence="1">Uncharacterized protein</fullName>
    </submittedName>
</protein>
<accession>A0A0F9Y2E4</accession>
<evidence type="ECO:0000313" key="1">
    <source>
        <dbReference type="EMBL" id="KKN98818.1"/>
    </source>
</evidence>
<gene>
    <name evidence="1" type="ORF">LCGC14_0140590</name>
</gene>
<comment type="caution">
    <text evidence="1">The sequence shown here is derived from an EMBL/GenBank/DDBJ whole genome shotgun (WGS) entry which is preliminary data.</text>
</comment>
<organism evidence="1">
    <name type="scientific">marine sediment metagenome</name>
    <dbReference type="NCBI Taxonomy" id="412755"/>
    <lineage>
        <taxon>unclassified sequences</taxon>
        <taxon>metagenomes</taxon>
        <taxon>ecological metagenomes</taxon>
    </lineage>
</organism>
<reference evidence="1" key="1">
    <citation type="journal article" date="2015" name="Nature">
        <title>Complex archaea that bridge the gap between prokaryotes and eukaryotes.</title>
        <authorList>
            <person name="Spang A."/>
            <person name="Saw J.H."/>
            <person name="Jorgensen S.L."/>
            <person name="Zaremba-Niedzwiedzka K."/>
            <person name="Martijn J."/>
            <person name="Lind A.E."/>
            <person name="van Eijk R."/>
            <person name="Schleper C."/>
            <person name="Guy L."/>
            <person name="Ettema T.J."/>
        </authorList>
    </citation>
    <scope>NUCLEOTIDE SEQUENCE</scope>
</reference>
<dbReference type="EMBL" id="LAZR01000049">
    <property type="protein sequence ID" value="KKN98818.1"/>
    <property type="molecule type" value="Genomic_DNA"/>
</dbReference>
<dbReference type="AlphaFoldDB" id="A0A0F9Y2E4"/>
<name>A0A0F9Y2E4_9ZZZZ</name>
<proteinExistence type="predicted"/>
<sequence>MIQTVLTFDKRDEAQIWSAVKKLLVNERHLNDDGITIVEHGALQLETAIHQLKDKLPGVKFDVSKPEVVFQQPTVFVEVEGPSHLYQYVVKELNKRLPDKEGILVSIKSNRIKVSGRFPLLTIQDLVQCFRNVNAHKKLQTHMQDFRDKSITESKLREMLNTFVSG</sequence>